<accession>W8ATQ9</accession>
<reference evidence="7" key="1">
    <citation type="submission" date="2013-07" db="EMBL/GenBank/DDBJ databases">
        <authorList>
            <person name="Geib S."/>
        </authorList>
    </citation>
    <scope>NUCLEOTIDE SEQUENCE</scope>
</reference>
<reference evidence="7" key="2">
    <citation type="journal article" date="2014" name="BMC Genomics">
        <title>A genomic perspective to assessing quality of mass-reared SIT flies used in Mediterranean fruit fly (Ceratitis capitata) eradication in California.</title>
        <authorList>
            <person name="Calla B."/>
            <person name="Hall B."/>
            <person name="Hou S."/>
            <person name="Geib S.M."/>
        </authorList>
    </citation>
    <scope>NUCLEOTIDE SEQUENCE</scope>
</reference>
<dbReference type="OrthoDB" id="1641132at2759"/>
<evidence type="ECO:0000313" key="7">
    <source>
        <dbReference type="EMBL" id="JAB92235.1"/>
    </source>
</evidence>
<keyword evidence="4 5" id="KW-0472">Membrane</keyword>
<feature type="transmembrane region" description="Helical" evidence="5">
    <location>
        <begin position="296"/>
        <end position="316"/>
    </location>
</feature>
<organism evidence="7">
    <name type="scientific">Ceratitis capitata</name>
    <name type="common">Mediterranean fruit fly</name>
    <name type="synonym">Tephritis capitata</name>
    <dbReference type="NCBI Taxonomy" id="7213"/>
    <lineage>
        <taxon>Eukaryota</taxon>
        <taxon>Metazoa</taxon>
        <taxon>Ecdysozoa</taxon>
        <taxon>Arthropoda</taxon>
        <taxon>Hexapoda</taxon>
        <taxon>Insecta</taxon>
        <taxon>Pterygota</taxon>
        <taxon>Neoptera</taxon>
        <taxon>Endopterygota</taxon>
        <taxon>Diptera</taxon>
        <taxon>Brachycera</taxon>
        <taxon>Muscomorpha</taxon>
        <taxon>Tephritoidea</taxon>
        <taxon>Tephritidae</taxon>
        <taxon>Ceratitis</taxon>
        <taxon>Ceratitis</taxon>
    </lineage>
</organism>
<feature type="transmembrane region" description="Helical" evidence="5">
    <location>
        <begin position="264"/>
        <end position="284"/>
    </location>
</feature>
<protein>
    <submittedName>
        <fullName evidence="7">Transmembrane protein 205</fullName>
    </submittedName>
</protein>
<proteinExistence type="evidence at transcript level"/>
<evidence type="ECO:0000256" key="3">
    <source>
        <dbReference type="ARBA" id="ARBA00022989"/>
    </source>
</evidence>
<gene>
    <name evidence="7" type="primary">TM205</name>
</gene>
<comment type="subcellular location">
    <subcellularLocation>
        <location evidence="1">Membrane</location>
    </subcellularLocation>
</comment>
<dbReference type="EMBL" id="GAMC01014320">
    <property type="protein sequence ID" value="JAB92235.1"/>
    <property type="molecule type" value="mRNA"/>
</dbReference>
<dbReference type="KEGG" id="ccat:101454918"/>
<feature type="transmembrane region" description="Helical" evidence="5">
    <location>
        <begin position="364"/>
        <end position="387"/>
    </location>
</feature>
<feature type="transmembrane region" description="Helical" evidence="5">
    <location>
        <begin position="172"/>
        <end position="191"/>
    </location>
</feature>
<evidence type="ECO:0000256" key="1">
    <source>
        <dbReference type="ARBA" id="ARBA00004370"/>
    </source>
</evidence>
<sequence>MCQNSGSTVQSDQIRKFIEHGMPEKIVKTVQYTLRKREAARNTSIPTKIMATFDHRSETRNAATVADADTYADLNPNNAHTAQVATQSGIPRLCGRFRSKQAAEQTIKGGFQDKIANIGAAGTEAGDGVGDLDALAITTQMTKHFVQRLYGVAEKMQKSKIYTLLTRTTQPAHLIAVCVLTFVIFTVWPHIVDTRSSNTGQDIVDQASTLDKQGIHEHSNFAAIAYLGAFATHFGAQIWMTFVSGLSLYFSLPRHIFGQCQQILFPRYFALSAILSISMLILFVKYFLTAWNTASMVQLTALGVTAFIEVMIRLYLAPPMLRLMHEKYRIEGAVGSGREVGTLEQGDLINCPHYQRIHKTFRRIHMTIAMGNMAVLLATCLHLYFLASKIQIS</sequence>
<dbReference type="GO" id="GO:0016020">
    <property type="term" value="C:membrane"/>
    <property type="evidence" value="ECO:0007669"/>
    <property type="project" value="UniProtKB-SubCell"/>
</dbReference>
<keyword evidence="2 5" id="KW-0812">Transmembrane</keyword>
<name>W8ATQ9_CERCA</name>
<feature type="domain" description="TMEM205-like" evidence="6">
    <location>
        <begin position="229"/>
        <end position="328"/>
    </location>
</feature>
<dbReference type="GeneID" id="101454918"/>
<dbReference type="PANTHER" id="PTHR23241">
    <property type="entry name" value="LATE EMBRYOGENESIS ABUNDANT PLANTS LEA-RELATED"/>
    <property type="match status" value="1"/>
</dbReference>
<dbReference type="InterPro" id="IPR053009">
    <property type="entry name" value="Xanthocillin_Biosynth-Assoc"/>
</dbReference>
<dbReference type="PANTHER" id="PTHR23241:SF102">
    <property type="entry name" value="LD23009P"/>
    <property type="match status" value="1"/>
</dbReference>
<evidence type="ECO:0000259" key="6">
    <source>
        <dbReference type="Pfam" id="PF13664"/>
    </source>
</evidence>
<dbReference type="InterPro" id="IPR025423">
    <property type="entry name" value="TMEM205-like"/>
</dbReference>
<evidence type="ECO:0000256" key="2">
    <source>
        <dbReference type="ARBA" id="ARBA00022692"/>
    </source>
</evidence>
<dbReference type="Pfam" id="PF13664">
    <property type="entry name" value="DUF4149"/>
    <property type="match status" value="1"/>
</dbReference>
<evidence type="ECO:0000256" key="4">
    <source>
        <dbReference type="ARBA" id="ARBA00023136"/>
    </source>
</evidence>
<evidence type="ECO:0000256" key="5">
    <source>
        <dbReference type="SAM" id="Phobius"/>
    </source>
</evidence>
<keyword evidence="3 5" id="KW-1133">Transmembrane helix</keyword>
<feature type="transmembrane region" description="Helical" evidence="5">
    <location>
        <begin position="224"/>
        <end position="252"/>
    </location>
</feature>
<dbReference type="AlphaFoldDB" id="W8ATQ9"/>